<dbReference type="InterPro" id="IPR017441">
    <property type="entry name" value="Protein_kinase_ATP_BS"/>
</dbReference>
<dbReference type="PROSITE" id="PS00107">
    <property type="entry name" value="PROTEIN_KINASE_ATP"/>
    <property type="match status" value="1"/>
</dbReference>
<keyword evidence="1" id="KW-0808">Transferase</keyword>
<reference evidence="8 9" key="1">
    <citation type="journal article" date="2023" name="bioRxiv">
        <title>Genome report: Whole genome sequence and annotation of Penstemon davidsonii.</title>
        <authorList>
            <person name="Ostevik K.L."/>
            <person name="Alabady M."/>
            <person name="Zhang M."/>
            <person name="Rausher M.D."/>
        </authorList>
    </citation>
    <scope>NUCLEOTIDE SEQUENCE [LARGE SCALE GENOMIC DNA]</scope>
    <source>
        <strain evidence="8">DNT005</strain>
        <tissue evidence="8">Whole leaf</tissue>
    </source>
</reference>
<feature type="region of interest" description="Disordered" evidence="6">
    <location>
        <begin position="722"/>
        <end position="755"/>
    </location>
</feature>
<gene>
    <name evidence="8" type="ORF">RD792_006104</name>
</gene>
<dbReference type="PANTHER" id="PTHR47987:SF2">
    <property type="entry name" value="PROTEIN KINASE DOMAIN-CONTAINING PROTEIN"/>
    <property type="match status" value="1"/>
</dbReference>
<evidence type="ECO:0000256" key="1">
    <source>
        <dbReference type="ARBA" id="ARBA00022679"/>
    </source>
</evidence>
<dbReference type="Pfam" id="PF00069">
    <property type="entry name" value="Pkinase"/>
    <property type="match status" value="1"/>
</dbReference>
<organism evidence="8 9">
    <name type="scientific">Penstemon davidsonii</name>
    <dbReference type="NCBI Taxonomy" id="160366"/>
    <lineage>
        <taxon>Eukaryota</taxon>
        <taxon>Viridiplantae</taxon>
        <taxon>Streptophyta</taxon>
        <taxon>Embryophyta</taxon>
        <taxon>Tracheophyta</taxon>
        <taxon>Spermatophyta</taxon>
        <taxon>Magnoliopsida</taxon>
        <taxon>eudicotyledons</taxon>
        <taxon>Gunneridae</taxon>
        <taxon>Pentapetalae</taxon>
        <taxon>asterids</taxon>
        <taxon>lamiids</taxon>
        <taxon>Lamiales</taxon>
        <taxon>Plantaginaceae</taxon>
        <taxon>Cheloneae</taxon>
        <taxon>Penstemon</taxon>
    </lineage>
</organism>
<dbReference type="InterPro" id="IPR014729">
    <property type="entry name" value="Rossmann-like_a/b/a_fold"/>
</dbReference>
<dbReference type="Pfam" id="PF00582">
    <property type="entry name" value="Usp"/>
    <property type="match status" value="1"/>
</dbReference>
<evidence type="ECO:0000259" key="7">
    <source>
        <dbReference type="PROSITE" id="PS50011"/>
    </source>
</evidence>
<dbReference type="PROSITE" id="PS00108">
    <property type="entry name" value="PROTEIN_KINASE_ST"/>
    <property type="match status" value="1"/>
</dbReference>
<evidence type="ECO:0000313" key="8">
    <source>
        <dbReference type="EMBL" id="KAK4487291.1"/>
    </source>
</evidence>
<dbReference type="SMART" id="SM00220">
    <property type="entry name" value="S_TKc"/>
    <property type="match status" value="1"/>
</dbReference>
<keyword evidence="3" id="KW-0418">Kinase</keyword>
<name>A0ABR0DDH1_9LAMI</name>
<dbReference type="Gene3D" id="3.40.50.620">
    <property type="entry name" value="HUPs"/>
    <property type="match status" value="1"/>
</dbReference>
<dbReference type="InterPro" id="IPR046958">
    <property type="entry name" value="RBK1/2/STUNTED"/>
</dbReference>
<keyword evidence="2 5" id="KW-0547">Nucleotide-binding</keyword>
<protein>
    <recommendedName>
        <fullName evidence="7">Protein kinase domain-containing protein</fullName>
    </recommendedName>
</protein>
<dbReference type="CDD" id="cd00293">
    <property type="entry name" value="USP-like"/>
    <property type="match status" value="1"/>
</dbReference>
<dbReference type="InterPro" id="IPR011009">
    <property type="entry name" value="Kinase-like_dom_sf"/>
</dbReference>
<dbReference type="PROSITE" id="PS50011">
    <property type="entry name" value="PROTEIN_KINASE_DOM"/>
    <property type="match status" value="1"/>
</dbReference>
<comment type="caution">
    <text evidence="8">The sequence shown here is derived from an EMBL/GenBank/DDBJ whole genome shotgun (WGS) entry which is preliminary data.</text>
</comment>
<dbReference type="SUPFAM" id="SSF52402">
    <property type="entry name" value="Adenine nucleotide alpha hydrolases-like"/>
    <property type="match status" value="1"/>
</dbReference>
<dbReference type="Proteomes" id="UP001291926">
    <property type="component" value="Unassembled WGS sequence"/>
</dbReference>
<dbReference type="Gene3D" id="1.10.510.10">
    <property type="entry name" value="Transferase(Phosphotransferase) domain 1"/>
    <property type="match status" value="1"/>
</dbReference>
<feature type="compositionally biased region" description="Low complexity" evidence="6">
    <location>
        <begin position="738"/>
        <end position="755"/>
    </location>
</feature>
<feature type="binding site" evidence="5">
    <location>
        <position position="408"/>
    </location>
    <ligand>
        <name>ATP</name>
        <dbReference type="ChEBI" id="CHEBI:30616"/>
    </ligand>
</feature>
<proteinExistence type="predicted"/>
<evidence type="ECO:0000256" key="3">
    <source>
        <dbReference type="ARBA" id="ARBA00022777"/>
    </source>
</evidence>
<evidence type="ECO:0000256" key="4">
    <source>
        <dbReference type="ARBA" id="ARBA00022840"/>
    </source>
</evidence>
<dbReference type="InterPro" id="IPR008271">
    <property type="entry name" value="Ser/Thr_kinase_AS"/>
</dbReference>
<dbReference type="Gene3D" id="3.30.200.20">
    <property type="entry name" value="Phosphorylase Kinase, domain 1"/>
    <property type="match status" value="1"/>
</dbReference>
<dbReference type="SUPFAM" id="SSF56112">
    <property type="entry name" value="Protein kinase-like (PK-like)"/>
    <property type="match status" value="1"/>
</dbReference>
<evidence type="ECO:0000256" key="2">
    <source>
        <dbReference type="ARBA" id="ARBA00022741"/>
    </source>
</evidence>
<sequence length="921" mass="101924">MTQIVVSGGEESSGGRTVVVGVKLDSHSRELLTWALVKVARAGDRVIALHVLNNNEIVDRDGKSSLLSLVRAFDSILAVYDGFCNLKQVDLKLKICRGTSVRKILVREAKSNYATEVILGIAQTHHTIRSSTSVAKYCAKNLSKDCSVFAVNNGKIVFHRESTSPCRVNIEEIEHHRRNGLLQALQRSFTKNVNVLNNGRDFKPMLMWDEGTCDKSHLAIASPKVELNCTICSPHSTALEKEPSNDDENKENSMAIVPVQKLEGSSSSISLLLKELPELKPGWPLLRRAIFANMPSNNSHVQHVSVVQWAMRLPSRYCLSIVNSYTKDSDDSELDGKTGAIVPIENFTTLPKELEGFHEKYSATCRLFKFHELVSATSNFLPENMIGKGGSSRVYKGCLPDGKELAVKILKPSEDALKEFVLEIEIITALNHKNIISLFGFCFEDNNLLLVYDFLSRGSLEENLDGSKKDQVAFGWSERYKVAIGVAKALDYLHNREAQPVIHRDVKSSNILLSDDFEPQLSDFGLAKWASTTSSYITCTDVAGTFGYLAPEYFMYGKVNEKIDVYAYGVVLLELLSGRKPISNDCPKGQESLVMWARTFLNSEKFARLLDPNLGSSYDHEQVERMVLAASLCIRRAPRARPQMSLVLKLLQGDTEIMKWMRLQVNASEGSETKLETNTIDGSEALDDETFSQANLQSHLNLALLVQQRCFCKLVSNANSSKSTVSPQQAAGHDSLKSSTAASQSTPQSCFRRQQSRSSGQSLVFQQVVRCTHHMFPPITRKKRSSILRTQSDLTHSLVSENLSTVPLSMEGIDKMEELTEEVRKLTRDLEAKQDEWSNVINKFENMLGSATAASQANTEASNTVNTSLTRLEAKMATLAESINTLANGIQAQAWTGPPKNAADKGKAPAIYIGGSGPRDE</sequence>
<evidence type="ECO:0000256" key="5">
    <source>
        <dbReference type="PROSITE-ProRule" id="PRU10141"/>
    </source>
</evidence>
<dbReference type="EMBL" id="JAYDYQ010002081">
    <property type="protein sequence ID" value="KAK4487291.1"/>
    <property type="molecule type" value="Genomic_DNA"/>
</dbReference>
<dbReference type="PANTHER" id="PTHR47987">
    <property type="entry name" value="OS08G0249100 PROTEIN"/>
    <property type="match status" value="1"/>
</dbReference>
<feature type="region of interest" description="Disordered" evidence="6">
    <location>
        <begin position="894"/>
        <end position="921"/>
    </location>
</feature>
<dbReference type="CDD" id="cd14066">
    <property type="entry name" value="STKc_IRAK"/>
    <property type="match status" value="1"/>
</dbReference>
<dbReference type="InterPro" id="IPR000719">
    <property type="entry name" value="Prot_kinase_dom"/>
</dbReference>
<evidence type="ECO:0000256" key="6">
    <source>
        <dbReference type="SAM" id="MobiDB-lite"/>
    </source>
</evidence>
<accession>A0ABR0DDH1</accession>
<dbReference type="InterPro" id="IPR006016">
    <property type="entry name" value="UspA"/>
</dbReference>
<keyword evidence="4 5" id="KW-0067">ATP-binding</keyword>
<evidence type="ECO:0000313" key="9">
    <source>
        <dbReference type="Proteomes" id="UP001291926"/>
    </source>
</evidence>
<feature type="domain" description="Protein kinase" evidence="7">
    <location>
        <begin position="380"/>
        <end position="661"/>
    </location>
</feature>
<keyword evidence="9" id="KW-1185">Reference proteome</keyword>